<dbReference type="InterPro" id="IPR019734">
    <property type="entry name" value="TPR_rpt"/>
</dbReference>
<keyword evidence="1" id="KW-0677">Repeat</keyword>
<evidence type="ECO:0000256" key="1">
    <source>
        <dbReference type="ARBA" id="ARBA00022737"/>
    </source>
</evidence>
<feature type="repeat" description="TPR" evidence="3">
    <location>
        <begin position="374"/>
        <end position="407"/>
    </location>
</feature>
<protein>
    <submittedName>
        <fullName evidence="4">Tetratricopeptide repeat protein</fullName>
    </submittedName>
</protein>
<sequence length="420" mass="47862">MMDLLQQALEMIESGEVELGLKKLKQAENQADHDYKFAIAEVYYELGHLKETERIIEELLALYPDEGSLIVFAAEVMIDGDKEDEAIEWLQEIKEADPAYLQAQLLLADLYQMQSLDEVAEQKLLAAARIAPDEVIISYGLGEFYLERGDYNKSIPYLKKAVHAKNDLPNVQVELKMAEAFSASGQFEEALQYYEKGLRDQLEPHALFGYGFTAFQVGDMTLAIEQLEALKALDPDFSSLYPYLAKAFEAENRLDEAMETLKAGMSVDEYNEQLYILAGKLSFKRQAPEEGELYLRKVIALNPSNMEAVQTLAAYLKHTDQFEELAELISHTKSYGEVDPLLTWYEGSALRETEEYDEALKCYSEVADHFVEDEDFLFEYGTFLLEEGLREKAFSSFNQLLKLNPNRSDVKEIIGNLQLD</sequence>
<evidence type="ECO:0000256" key="2">
    <source>
        <dbReference type="ARBA" id="ARBA00022803"/>
    </source>
</evidence>
<dbReference type="Pfam" id="PF25058">
    <property type="entry name" value="ARM_TT21"/>
    <property type="match status" value="1"/>
</dbReference>
<dbReference type="AlphaFoldDB" id="A0AB39BUX5"/>
<organism evidence="4">
    <name type="scientific">Alkalihalophilus sp. As8PL</name>
    <dbReference type="NCBI Taxonomy" id="3237103"/>
    <lineage>
        <taxon>Bacteria</taxon>
        <taxon>Bacillati</taxon>
        <taxon>Bacillota</taxon>
        <taxon>Bacilli</taxon>
        <taxon>Bacillales</taxon>
        <taxon>Bacillaceae</taxon>
        <taxon>Alkalihalophilus</taxon>
    </lineage>
</organism>
<dbReference type="RefSeq" id="WP_368504491.1">
    <property type="nucleotide sequence ID" value="NZ_CP162551.1"/>
</dbReference>
<proteinExistence type="predicted"/>
<dbReference type="EMBL" id="CP162551">
    <property type="protein sequence ID" value="XDI37116.1"/>
    <property type="molecule type" value="Genomic_DNA"/>
</dbReference>
<dbReference type="PANTHER" id="PTHR45586:SF1">
    <property type="entry name" value="LIPOPOLYSACCHARIDE ASSEMBLY PROTEIN B"/>
    <property type="match status" value="1"/>
</dbReference>
<evidence type="ECO:0000256" key="3">
    <source>
        <dbReference type="PROSITE-ProRule" id="PRU00339"/>
    </source>
</evidence>
<feature type="repeat" description="TPR" evidence="3">
    <location>
        <begin position="135"/>
        <end position="168"/>
    </location>
</feature>
<evidence type="ECO:0000313" key="4">
    <source>
        <dbReference type="EMBL" id="XDI37116.1"/>
    </source>
</evidence>
<dbReference type="InterPro" id="IPR051012">
    <property type="entry name" value="CellSynth/LPSAsmb/PSIAsmb"/>
</dbReference>
<dbReference type="SUPFAM" id="SSF48452">
    <property type="entry name" value="TPR-like"/>
    <property type="match status" value="2"/>
</dbReference>
<keyword evidence="2 3" id="KW-0802">TPR repeat</keyword>
<dbReference type="SMART" id="SM00028">
    <property type="entry name" value="TPR"/>
    <property type="match status" value="7"/>
</dbReference>
<gene>
    <name evidence="4" type="ORF">AB3N04_02035</name>
</gene>
<dbReference type="PANTHER" id="PTHR45586">
    <property type="entry name" value="TPR REPEAT-CONTAINING PROTEIN PA4667"/>
    <property type="match status" value="1"/>
</dbReference>
<dbReference type="Gene3D" id="1.25.40.10">
    <property type="entry name" value="Tetratricopeptide repeat domain"/>
    <property type="match status" value="2"/>
</dbReference>
<dbReference type="InterPro" id="IPR011990">
    <property type="entry name" value="TPR-like_helical_dom_sf"/>
</dbReference>
<name>A0AB39BUX5_9BACI</name>
<accession>A0AB39BUX5</accession>
<dbReference type="PROSITE" id="PS50005">
    <property type="entry name" value="TPR"/>
    <property type="match status" value="2"/>
</dbReference>
<dbReference type="Pfam" id="PF13432">
    <property type="entry name" value="TPR_16"/>
    <property type="match status" value="3"/>
</dbReference>
<reference evidence="4" key="1">
    <citation type="submission" date="2024-07" db="EMBL/GenBank/DDBJ databases">
        <title>Identification and characteristics of an arsenic-resistant bacterial isolate, which belongs to a novel species.</title>
        <authorList>
            <person name="Juszczyk A."/>
            <person name="Kowalczyk A."/>
            <person name="Was K."/>
            <person name="Kosowicz W."/>
            <person name="Budzyn A."/>
            <person name="Latowski D."/>
        </authorList>
    </citation>
    <scope>NUCLEOTIDE SEQUENCE</scope>
    <source>
        <strain evidence="4">As8PL</strain>
    </source>
</reference>